<evidence type="ECO:0000313" key="4">
    <source>
        <dbReference type="Proteomes" id="UP000219688"/>
    </source>
</evidence>
<sequence length="194" mass="20080">MRTTRRTAVAAAVLIALGGIAPATAMTAPAAMPTAAVSCGVTWGSLAKAASDSRLGDGTITNVRSGRHTCFDRVVVDVAGIPASKVGYHVRYVDTVRAPGSGLAVPLAGGARMQVEVTVPAYDSSGRATYRPADRTKVVNVTGYDTLRQVALAGSFEGQTTFGVGVRARLPMRVMVLDGPGTGSRLVIDVAHRW</sequence>
<dbReference type="EMBL" id="OBQK01000010">
    <property type="protein sequence ID" value="SOC56947.1"/>
    <property type="molecule type" value="Genomic_DNA"/>
</dbReference>
<dbReference type="AlphaFoldDB" id="A0A285VSU6"/>
<organism evidence="3 4">
    <name type="scientific">Ornithinimicrobium cerasi</name>
    <dbReference type="NCBI Taxonomy" id="2248773"/>
    <lineage>
        <taxon>Bacteria</taxon>
        <taxon>Bacillati</taxon>
        <taxon>Actinomycetota</taxon>
        <taxon>Actinomycetes</taxon>
        <taxon>Micrococcales</taxon>
        <taxon>Ornithinimicrobiaceae</taxon>
        <taxon>Ornithinimicrobium</taxon>
    </lineage>
</organism>
<dbReference type="Pfam" id="PF24837">
    <property type="entry name" value="AMIN-like"/>
    <property type="match status" value="1"/>
</dbReference>
<keyword evidence="4" id="KW-1185">Reference proteome</keyword>
<feature type="chain" id="PRO_5039103416" description="AMIN-like domain-containing protein" evidence="1">
    <location>
        <begin position="26"/>
        <end position="194"/>
    </location>
</feature>
<accession>A0A285VSU6</accession>
<feature type="domain" description="AMIN-like" evidence="2">
    <location>
        <begin position="59"/>
        <end position="192"/>
    </location>
</feature>
<feature type="signal peptide" evidence="1">
    <location>
        <begin position="1"/>
        <end position="25"/>
    </location>
</feature>
<gene>
    <name evidence="3" type="ORF">SAMN05421879_11020</name>
</gene>
<keyword evidence="1" id="KW-0732">Signal</keyword>
<dbReference type="Proteomes" id="UP000219688">
    <property type="component" value="Unassembled WGS sequence"/>
</dbReference>
<protein>
    <recommendedName>
        <fullName evidence="2">AMIN-like domain-containing protein</fullName>
    </recommendedName>
</protein>
<proteinExistence type="predicted"/>
<evidence type="ECO:0000259" key="2">
    <source>
        <dbReference type="Pfam" id="PF24837"/>
    </source>
</evidence>
<reference evidence="4" key="1">
    <citation type="submission" date="2017-08" db="EMBL/GenBank/DDBJ databases">
        <authorList>
            <person name="Varghese N."/>
            <person name="Submissions S."/>
        </authorList>
    </citation>
    <scope>NUCLEOTIDE SEQUENCE [LARGE SCALE GENOMIC DNA]</scope>
    <source>
        <strain evidence="4">USBA17B2</strain>
    </source>
</reference>
<evidence type="ECO:0000313" key="3">
    <source>
        <dbReference type="EMBL" id="SOC56947.1"/>
    </source>
</evidence>
<dbReference type="InterPro" id="IPR056303">
    <property type="entry name" value="AMIN-like"/>
</dbReference>
<name>A0A285VSU6_9MICO</name>
<evidence type="ECO:0000256" key="1">
    <source>
        <dbReference type="SAM" id="SignalP"/>
    </source>
</evidence>
<dbReference type="RefSeq" id="WP_097188801.1">
    <property type="nucleotide sequence ID" value="NZ_OBQK01000010.1"/>
</dbReference>